<name>A0A9P7VFM8_9AGAR</name>
<evidence type="ECO:0000313" key="2">
    <source>
        <dbReference type="Proteomes" id="UP000812287"/>
    </source>
</evidence>
<organism evidence="1 2">
    <name type="scientific">Guyanagaster necrorhizus</name>
    <dbReference type="NCBI Taxonomy" id="856835"/>
    <lineage>
        <taxon>Eukaryota</taxon>
        <taxon>Fungi</taxon>
        <taxon>Dikarya</taxon>
        <taxon>Basidiomycota</taxon>
        <taxon>Agaricomycotina</taxon>
        <taxon>Agaricomycetes</taxon>
        <taxon>Agaricomycetidae</taxon>
        <taxon>Agaricales</taxon>
        <taxon>Marasmiineae</taxon>
        <taxon>Physalacriaceae</taxon>
        <taxon>Guyanagaster</taxon>
    </lineage>
</organism>
<gene>
    <name evidence="1" type="ORF">BT62DRAFT_798670</name>
</gene>
<accession>A0A9P7VFM8</accession>
<sequence length="99" mass="11040">MGAYFVVSFIGASIRIVLSWWYLEAKPGSFGLLAHAQKKKCCIRTHQPETISPGRASLASWITNSFSETAEGSESKSYGKHWIENARTMVTATHVRHAR</sequence>
<comment type="caution">
    <text evidence="1">The sequence shown here is derived from an EMBL/GenBank/DDBJ whole genome shotgun (WGS) entry which is preliminary data.</text>
</comment>
<protein>
    <submittedName>
        <fullName evidence="1">Uncharacterized protein</fullName>
    </submittedName>
</protein>
<dbReference type="EMBL" id="MU250617">
    <property type="protein sequence ID" value="KAG7439124.1"/>
    <property type="molecule type" value="Genomic_DNA"/>
</dbReference>
<dbReference type="Proteomes" id="UP000812287">
    <property type="component" value="Unassembled WGS sequence"/>
</dbReference>
<keyword evidence="2" id="KW-1185">Reference proteome</keyword>
<dbReference type="AlphaFoldDB" id="A0A9P7VFM8"/>
<dbReference type="RefSeq" id="XP_043032628.1">
    <property type="nucleotide sequence ID" value="XM_043182336.1"/>
</dbReference>
<reference evidence="1" key="1">
    <citation type="submission" date="2020-11" db="EMBL/GenBank/DDBJ databases">
        <title>Adaptations for nitrogen fixation in a non-lichenized fungal sporocarp promotes dispersal by wood-feeding termites.</title>
        <authorList>
            <consortium name="DOE Joint Genome Institute"/>
            <person name="Koch R.A."/>
            <person name="Yoon G."/>
            <person name="Arayal U."/>
            <person name="Lail K."/>
            <person name="Amirebrahimi M."/>
            <person name="Labutti K."/>
            <person name="Lipzen A."/>
            <person name="Riley R."/>
            <person name="Barry K."/>
            <person name="Henrissat B."/>
            <person name="Grigoriev I.V."/>
            <person name="Herr J.R."/>
            <person name="Aime M.C."/>
        </authorList>
    </citation>
    <scope>NUCLEOTIDE SEQUENCE</scope>
    <source>
        <strain evidence="1">MCA 3950</strain>
    </source>
</reference>
<evidence type="ECO:0000313" key="1">
    <source>
        <dbReference type="EMBL" id="KAG7439124.1"/>
    </source>
</evidence>
<dbReference type="GeneID" id="66104633"/>
<proteinExistence type="predicted"/>